<protein>
    <submittedName>
        <fullName evidence="2">Uncharacterized protein</fullName>
    </submittedName>
</protein>
<reference evidence="2 3" key="1">
    <citation type="submission" date="2020-02" db="EMBL/GenBank/DDBJ databases">
        <authorList>
            <person name="Ferguson B K."/>
        </authorList>
    </citation>
    <scope>NUCLEOTIDE SEQUENCE [LARGE SCALE GENOMIC DNA]</scope>
</reference>
<keyword evidence="3" id="KW-1185">Reference proteome</keyword>
<feature type="compositionally biased region" description="Basic and acidic residues" evidence="1">
    <location>
        <begin position="36"/>
        <end position="48"/>
    </location>
</feature>
<dbReference type="EMBL" id="CADCXU010026810">
    <property type="protein sequence ID" value="CAB0013513.1"/>
    <property type="molecule type" value="Genomic_DNA"/>
</dbReference>
<name>A0A6H5H7S1_9HEMI</name>
<evidence type="ECO:0000313" key="2">
    <source>
        <dbReference type="EMBL" id="CAB0013513.1"/>
    </source>
</evidence>
<gene>
    <name evidence="2" type="ORF">NTEN_LOCUS18124</name>
</gene>
<proteinExistence type="predicted"/>
<evidence type="ECO:0000313" key="3">
    <source>
        <dbReference type="Proteomes" id="UP000479000"/>
    </source>
</evidence>
<feature type="region of interest" description="Disordered" evidence="1">
    <location>
        <begin position="1"/>
        <end position="48"/>
    </location>
</feature>
<evidence type="ECO:0000256" key="1">
    <source>
        <dbReference type="SAM" id="MobiDB-lite"/>
    </source>
</evidence>
<dbReference type="AlphaFoldDB" id="A0A6H5H7S1"/>
<sequence length="239" mass="26329">MPSSTTPKKADGAAAPEGPTTKMTTMAAPGGNDTHGSGDMESSTKKGGDAAAIKPMMAFLFRQASQRKGPAKRNSHCTIQSANSQKERIRNYLRSDQCIPTYLWKISHPLTLRKLPNVHRSGGVDLRGPKPDCLFALLQTPHMMHPLRLTPGGWFPGRRSSGAAYPHFWLCPLFCLAGRTTRTVQDLEGNCEASDESSAYRRGPKLSSMRTLKEISGTRWKQIQHQQQRNQGSKIKTIS</sequence>
<feature type="compositionally biased region" description="Polar residues" evidence="1">
    <location>
        <begin position="219"/>
        <end position="239"/>
    </location>
</feature>
<feature type="region of interest" description="Disordered" evidence="1">
    <location>
        <begin position="218"/>
        <end position="239"/>
    </location>
</feature>
<accession>A0A6H5H7S1</accession>
<organism evidence="2 3">
    <name type="scientific">Nesidiocoris tenuis</name>
    <dbReference type="NCBI Taxonomy" id="355587"/>
    <lineage>
        <taxon>Eukaryota</taxon>
        <taxon>Metazoa</taxon>
        <taxon>Ecdysozoa</taxon>
        <taxon>Arthropoda</taxon>
        <taxon>Hexapoda</taxon>
        <taxon>Insecta</taxon>
        <taxon>Pterygota</taxon>
        <taxon>Neoptera</taxon>
        <taxon>Paraneoptera</taxon>
        <taxon>Hemiptera</taxon>
        <taxon>Heteroptera</taxon>
        <taxon>Panheteroptera</taxon>
        <taxon>Cimicomorpha</taxon>
        <taxon>Miridae</taxon>
        <taxon>Dicyphina</taxon>
        <taxon>Nesidiocoris</taxon>
    </lineage>
</organism>
<dbReference type="Proteomes" id="UP000479000">
    <property type="component" value="Unassembled WGS sequence"/>
</dbReference>